<organism evidence="2 3">
    <name type="scientific">Acorus calamus</name>
    <name type="common">Sweet flag</name>
    <dbReference type="NCBI Taxonomy" id="4465"/>
    <lineage>
        <taxon>Eukaryota</taxon>
        <taxon>Viridiplantae</taxon>
        <taxon>Streptophyta</taxon>
        <taxon>Embryophyta</taxon>
        <taxon>Tracheophyta</taxon>
        <taxon>Spermatophyta</taxon>
        <taxon>Magnoliopsida</taxon>
        <taxon>Liliopsida</taxon>
        <taxon>Acoraceae</taxon>
        <taxon>Acorus</taxon>
    </lineage>
</organism>
<feature type="compositionally biased region" description="Low complexity" evidence="1">
    <location>
        <begin position="15"/>
        <end position="28"/>
    </location>
</feature>
<feature type="region of interest" description="Disordered" evidence="1">
    <location>
        <begin position="1"/>
        <end position="28"/>
    </location>
</feature>
<comment type="caution">
    <text evidence="2">The sequence shown here is derived from an EMBL/GenBank/DDBJ whole genome shotgun (WGS) entry which is preliminary data.</text>
</comment>
<reference evidence="2" key="2">
    <citation type="submission" date="2023-06" db="EMBL/GenBank/DDBJ databases">
        <authorList>
            <person name="Ma L."/>
            <person name="Liu K.-W."/>
            <person name="Li Z."/>
            <person name="Hsiao Y.-Y."/>
            <person name="Qi Y."/>
            <person name="Fu T."/>
            <person name="Tang G."/>
            <person name="Zhang D."/>
            <person name="Sun W.-H."/>
            <person name="Liu D.-K."/>
            <person name="Li Y."/>
            <person name="Chen G.-Z."/>
            <person name="Liu X.-D."/>
            <person name="Liao X.-Y."/>
            <person name="Jiang Y.-T."/>
            <person name="Yu X."/>
            <person name="Hao Y."/>
            <person name="Huang J."/>
            <person name="Zhao X.-W."/>
            <person name="Ke S."/>
            <person name="Chen Y.-Y."/>
            <person name="Wu W.-L."/>
            <person name="Hsu J.-L."/>
            <person name="Lin Y.-F."/>
            <person name="Huang M.-D."/>
            <person name="Li C.-Y."/>
            <person name="Huang L."/>
            <person name="Wang Z.-W."/>
            <person name="Zhao X."/>
            <person name="Zhong W.-Y."/>
            <person name="Peng D.-H."/>
            <person name="Ahmad S."/>
            <person name="Lan S."/>
            <person name="Zhang J.-S."/>
            <person name="Tsai W.-C."/>
            <person name="Van De Peer Y."/>
            <person name="Liu Z.-J."/>
        </authorList>
    </citation>
    <scope>NUCLEOTIDE SEQUENCE</scope>
    <source>
        <strain evidence="2">CP</strain>
        <tissue evidence="2">Leaves</tissue>
    </source>
</reference>
<evidence type="ECO:0000256" key="1">
    <source>
        <dbReference type="SAM" id="MobiDB-lite"/>
    </source>
</evidence>
<protein>
    <submittedName>
        <fullName evidence="2">Uncharacterized protein</fullName>
    </submittedName>
</protein>
<feature type="compositionally biased region" description="Basic and acidic residues" evidence="1">
    <location>
        <begin position="142"/>
        <end position="152"/>
    </location>
</feature>
<sequence>MERKKRMRGIGDIGEPPSTEPSTPTPCCSKEVDNNSRIEIGGSIDRMCDILEMRTNLAYKNNDTAPKFANAMTLVDRNPDIPADSSVYFYALDMLHDPENREVFCSFPTDARRSAWMMVASIIPKRGDYPNLKRQWLPEMLSKGHEHQHEENQQDQDDQNNDRADQDV</sequence>
<feature type="region of interest" description="Disordered" evidence="1">
    <location>
        <begin position="142"/>
        <end position="168"/>
    </location>
</feature>
<proteinExistence type="predicted"/>
<dbReference type="Proteomes" id="UP001180020">
    <property type="component" value="Unassembled WGS sequence"/>
</dbReference>
<accession>A0AAV9CZY8</accession>
<dbReference type="AlphaFoldDB" id="A0AAV9CZY8"/>
<reference evidence="2" key="1">
    <citation type="journal article" date="2023" name="Nat. Commun.">
        <title>Diploid and tetraploid genomes of Acorus and the evolution of monocots.</title>
        <authorList>
            <person name="Ma L."/>
            <person name="Liu K.W."/>
            <person name="Li Z."/>
            <person name="Hsiao Y.Y."/>
            <person name="Qi Y."/>
            <person name="Fu T."/>
            <person name="Tang G.D."/>
            <person name="Zhang D."/>
            <person name="Sun W.H."/>
            <person name="Liu D.K."/>
            <person name="Li Y."/>
            <person name="Chen G.Z."/>
            <person name="Liu X.D."/>
            <person name="Liao X.Y."/>
            <person name="Jiang Y.T."/>
            <person name="Yu X."/>
            <person name="Hao Y."/>
            <person name="Huang J."/>
            <person name="Zhao X.W."/>
            <person name="Ke S."/>
            <person name="Chen Y.Y."/>
            <person name="Wu W.L."/>
            <person name="Hsu J.L."/>
            <person name="Lin Y.F."/>
            <person name="Huang M.D."/>
            <person name="Li C.Y."/>
            <person name="Huang L."/>
            <person name="Wang Z.W."/>
            <person name="Zhao X."/>
            <person name="Zhong W.Y."/>
            <person name="Peng D.H."/>
            <person name="Ahmad S."/>
            <person name="Lan S."/>
            <person name="Zhang J.S."/>
            <person name="Tsai W.C."/>
            <person name="Van de Peer Y."/>
            <person name="Liu Z.J."/>
        </authorList>
    </citation>
    <scope>NUCLEOTIDE SEQUENCE</scope>
    <source>
        <strain evidence="2">CP</strain>
    </source>
</reference>
<gene>
    <name evidence="2" type="ORF">QJS10_CPA16g01008</name>
</gene>
<evidence type="ECO:0000313" key="2">
    <source>
        <dbReference type="EMBL" id="KAK1294311.1"/>
    </source>
</evidence>
<keyword evidence="3" id="KW-1185">Reference proteome</keyword>
<name>A0AAV9CZY8_ACOCL</name>
<evidence type="ECO:0000313" key="3">
    <source>
        <dbReference type="Proteomes" id="UP001180020"/>
    </source>
</evidence>
<dbReference type="EMBL" id="JAUJYO010000016">
    <property type="protein sequence ID" value="KAK1294311.1"/>
    <property type="molecule type" value="Genomic_DNA"/>
</dbReference>